<dbReference type="PANTHER" id="PTHR12598:SF0">
    <property type="entry name" value="COPPER HOMEOSTASIS PROTEIN CUTC HOMOLOG"/>
    <property type="match status" value="1"/>
</dbReference>
<evidence type="ECO:0000256" key="1">
    <source>
        <dbReference type="ARBA" id="ARBA00007768"/>
    </source>
</evidence>
<dbReference type="Gene3D" id="3.20.20.380">
    <property type="entry name" value="Copper homeostasis (CutC) domain"/>
    <property type="match status" value="1"/>
</dbReference>
<dbReference type="AlphaFoldDB" id="A0A8H7URE5"/>
<dbReference type="FunFam" id="3.20.20.380:FF:000001">
    <property type="entry name" value="Copper homeostasis protein CutC"/>
    <property type="match status" value="1"/>
</dbReference>
<dbReference type="GO" id="GO:0005507">
    <property type="term" value="F:copper ion binding"/>
    <property type="evidence" value="ECO:0007669"/>
    <property type="project" value="TreeGrafter"/>
</dbReference>
<accession>A0A8H7URE5</accession>
<evidence type="ECO:0000313" key="4">
    <source>
        <dbReference type="Proteomes" id="UP000612746"/>
    </source>
</evidence>
<dbReference type="Pfam" id="PF03932">
    <property type="entry name" value="CutC"/>
    <property type="match status" value="1"/>
</dbReference>
<name>A0A8H7URE5_9FUNG</name>
<dbReference type="PANTHER" id="PTHR12598">
    <property type="entry name" value="COPPER HOMEOSTASIS PROTEIN CUTC"/>
    <property type="match status" value="1"/>
</dbReference>
<dbReference type="OrthoDB" id="7392499at2759"/>
<dbReference type="EMBL" id="JAEPRA010000002">
    <property type="protein sequence ID" value="KAG2188199.1"/>
    <property type="molecule type" value="Genomic_DNA"/>
</dbReference>
<evidence type="ECO:0000313" key="3">
    <source>
        <dbReference type="EMBL" id="KAG2188199.1"/>
    </source>
</evidence>
<reference evidence="3" key="1">
    <citation type="submission" date="2020-12" db="EMBL/GenBank/DDBJ databases">
        <title>Metabolic potential, ecology and presence of endohyphal bacteria is reflected in genomic diversity of Mucoromycotina.</title>
        <authorList>
            <person name="Muszewska A."/>
            <person name="Okrasinska A."/>
            <person name="Steczkiewicz K."/>
            <person name="Drgas O."/>
            <person name="Orlowska M."/>
            <person name="Perlinska-Lenart U."/>
            <person name="Aleksandrzak-Piekarczyk T."/>
            <person name="Szatraj K."/>
            <person name="Zielenkiewicz U."/>
            <person name="Pilsyk S."/>
            <person name="Malc E."/>
            <person name="Mieczkowski P."/>
            <person name="Kruszewska J.S."/>
            <person name="Biernat P."/>
            <person name="Pawlowska J."/>
        </authorList>
    </citation>
    <scope>NUCLEOTIDE SEQUENCE</scope>
    <source>
        <strain evidence="3">WA0000051536</strain>
    </source>
</reference>
<comment type="similarity">
    <text evidence="1">Belongs to the CutC family.</text>
</comment>
<dbReference type="SUPFAM" id="SSF110395">
    <property type="entry name" value="CutC-like"/>
    <property type="match status" value="1"/>
</dbReference>
<protein>
    <recommendedName>
        <fullName evidence="2">Copper homeostasis protein cutC homolog</fullName>
    </recommendedName>
</protein>
<evidence type="ECO:0000256" key="2">
    <source>
        <dbReference type="ARBA" id="ARBA00019014"/>
    </source>
</evidence>
<dbReference type="InterPro" id="IPR005627">
    <property type="entry name" value="CutC-like"/>
</dbReference>
<dbReference type="InterPro" id="IPR036822">
    <property type="entry name" value="CutC-like_dom_sf"/>
</dbReference>
<comment type="caution">
    <text evidence="3">The sequence shown here is derived from an EMBL/GenBank/DDBJ whole genome shotgun (WGS) entry which is preliminary data.</text>
</comment>
<organism evidence="3 4">
    <name type="scientific">Umbelopsis vinacea</name>
    <dbReference type="NCBI Taxonomy" id="44442"/>
    <lineage>
        <taxon>Eukaryota</taxon>
        <taxon>Fungi</taxon>
        <taxon>Fungi incertae sedis</taxon>
        <taxon>Mucoromycota</taxon>
        <taxon>Mucoromycotina</taxon>
        <taxon>Umbelopsidomycetes</taxon>
        <taxon>Umbelopsidales</taxon>
        <taxon>Umbelopsidaceae</taxon>
        <taxon>Umbelopsis</taxon>
    </lineage>
</organism>
<dbReference type="Proteomes" id="UP000612746">
    <property type="component" value="Unassembled WGS sequence"/>
</dbReference>
<sequence>MQRPLIEICVDSADAAYAAEKCGAHRIELCSSVKALGGVTPSAGTILTTLKAIKIPVMVIVRPRGGDFLYTELEFESMLQDIHFVKQAGAHGVVIGILTADGKVDMDRNRRIDINISSLIEAARPMEVTFHRAFDMVADPVVALDDLIHLGVDRVLTSGQQKTAVDGIDLLADLQKHAKDKIIIMPGCGINQHTVRQIMQHVEPTEIHLSALKTVKGGMLYRNIQASMSSDSSNEQEYNVDIADTDKINAVIKALE</sequence>
<keyword evidence="4" id="KW-1185">Reference proteome</keyword>
<gene>
    <name evidence="3" type="ORF">INT44_000951</name>
</gene>
<dbReference type="HAMAP" id="MF_00795">
    <property type="entry name" value="CutC"/>
    <property type="match status" value="1"/>
</dbReference>
<proteinExistence type="inferred from homology"/>